<evidence type="ECO:0000313" key="2">
    <source>
        <dbReference type="EMBL" id="KAF0769213.1"/>
    </source>
</evidence>
<dbReference type="AlphaFoldDB" id="A0A6G0ZDZ6"/>
<sequence length="63" mass="7156">MLKIITNILVSHLATNSVLLLASNCLGLLSYFLADKQQRTAFLETRQCLEMKMVIEEQSTEQI</sequence>
<gene>
    <name evidence="2" type="ORF">FWK35_00012933</name>
</gene>
<keyword evidence="1" id="KW-0812">Transmembrane</keyword>
<proteinExistence type="predicted"/>
<dbReference type="EMBL" id="VUJU01000630">
    <property type="protein sequence ID" value="KAF0769213.1"/>
    <property type="molecule type" value="Genomic_DNA"/>
</dbReference>
<keyword evidence="1" id="KW-0472">Membrane</keyword>
<accession>A0A6G0ZDZ6</accession>
<name>A0A6G0ZDZ6_APHCR</name>
<evidence type="ECO:0000256" key="1">
    <source>
        <dbReference type="SAM" id="Phobius"/>
    </source>
</evidence>
<feature type="transmembrane region" description="Helical" evidence="1">
    <location>
        <begin position="12"/>
        <end position="34"/>
    </location>
</feature>
<dbReference type="OrthoDB" id="2107370at2759"/>
<comment type="caution">
    <text evidence="2">The sequence shown here is derived from an EMBL/GenBank/DDBJ whole genome shotgun (WGS) entry which is preliminary data.</text>
</comment>
<protein>
    <submittedName>
        <fullName evidence="2">Uncharacterized protein</fullName>
    </submittedName>
</protein>
<reference evidence="2 3" key="1">
    <citation type="submission" date="2019-08" db="EMBL/GenBank/DDBJ databases">
        <title>Whole genome of Aphis craccivora.</title>
        <authorList>
            <person name="Voronova N.V."/>
            <person name="Shulinski R.S."/>
            <person name="Bandarenka Y.V."/>
            <person name="Zhorov D.G."/>
            <person name="Warner D."/>
        </authorList>
    </citation>
    <scope>NUCLEOTIDE SEQUENCE [LARGE SCALE GENOMIC DNA]</scope>
    <source>
        <strain evidence="2">180601</strain>
        <tissue evidence="2">Whole Body</tissue>
    </source>
</reference>
<keyword evidence="3" id="KW-1185">Reference proteome</keyword>
<evidence type="ECO:0000313" key="3">
    <source>
        <dbReference type="Proteomes" id="UP000478052"/>
    </source>
</evidence>
<dbReference type="Proteomes" id="UP000478052">
    <property type="component" value="Unassembled WGS sequence"/>
</dbReference>
<keyword evidence="1" id="KW-1133">Transmembrane helix</keyword>
<organism evidence="2 3">
    <name type="scientific">Aphis craccivora</name>
    <name type="common">Cowpea aphid</name>
    <dbReference type="NCBI Taxonomy" id="307492"/>
    <lineage>
        <taxon>Eukaryota</taxon>
        <taxon>Metazoa</taxon>
        <taxon>Ecdysozoa</taxon>
        <taxon>Arthropoda</taxon>
        <taxon>Hexapoda</taxon>
        <taxon>Insecta</taxon>
        <taxon>Pterygota</taxon>
        <taxon>Neoptera</taxon>
        <taxon>Paraneoptera</taxon>
        <taxon>Hemiptera</taxon>
        <taxon>Sternorrhyncha</taxon>
        <taxon>Aphidomorpha</taxon>
        <taxon>Aphidoidea</taxon>
        <taxon>Aphididae</taxon>
        <taxon>Aphidini</taxon>
        <taxon>Aphis</taxon>
        <taxon>Aphis</taxon>
    </lineage>
</organism>